<dbReference type="PIRSF" id="PIRSF000238">
    <property type="entry name" value="AhpF"/>
    <property type="match status" value="1"/>
</dbReference>
<evidence type="ECO:0000256" key="5">
    <source>
        <dbReference type="ARBA" id="ARBA00023002"/>
    </source>
</evidence>
<comment type="caution">
    <text evidence="13">The sequence shown here is derived from an EMBL/GenBank/DDBJ whole genome shotgun (WGS) entry which is preliminary data.</text>
</comment>
<comment type="cofactor">
    <cofactor evidence="9">
        <name>FAD</name>
        <dbReference type="ChEBI" id="CHEBI:57692"/>
    </cofactor>
    <text evidence="9">Binds 1 FAD per subunit.</text>
</comment>
<dbReference type="InterPro" id="IPR050097">
    <property type="entry name" value="Ferredoxin-NADP_redctase_2"/>
</dbReference>
<dbReference type="STRING" id="1703779.AMJ83_09560"/>
<comment type="subunit">
    <text evidence="2">Homodimer.</text>
</comment>
<dbReference type="SUPFAM" id="SSF52833">
    <property type="entry name" value="Thioredoxin-like"/>
    <property type="match status" value="2"/>
</dbReference>
<dbReference type="EMBL" id="LJUJ01000024">
    <property type="protein sequence ID" value="KPK62843.1"/>
    <property type="molecule type" value="Genomic_DNA"/>
</dbReference>
<dbReference type="NCBIfam" id="TIGR02187">
    <property type="entry name" value="PDO_seleno_TRX"/>
    <property type="match status" value="1"/>
</dbReference>
<accession>A0A0S8FST6</accession>
<dbReference type="Gene3D" id="3.50.50.60">
    <property type="entry name" value="FAD/NAD(P)-binding domain"/>
    <property type="match status" value="2"/>
</dbReference>
<dbReference type="InterPro" id="IPR008255">
    <property type="entry name" value="Pyr_nucl-diS_OxRdtase_2_AS"/>
</dbReference>
<dbReference type="Pfam" id="PF07992">
    <property type="entry name" value="Pyr_redox_2"/>
    <property type="match status" value="1"/>
</dbReference>
<comment type="similarity">
    <text evidence="1">Belongs to the class-II pyridine nucleotide-disulfide oxidoreductase family.</text>
</comment>
<dbReference type="InterPro" id="IPR011903">
    <property type="entry name" value="TON_0319-like"/>
</dbReference>
<evidence type="ECO:0000256" key="1">
    <source>
        <dbReference type="ARBA" id="ARBA00009333"/>
    </source>
</evidence>
<dbReference type="Gene3D" id="3.40.30.10">
    <property type="entry name" value="Glutaredoxin"/>
    <property type="match status" value="2"/>
</dbReference>
<dbReference type="Proteomes" id="UP000051373">
    <property type="component" value="Unassembled WGS sequence"/>
</dbReference>
<evidence type="ECO:0000256" key="9">
    <source>
        <dbReference type="PIRSR" id="PIRSR000238-1"/>
    </source>
</evidence>
<feature type="domain" description="Thioredoxin-like fold" evidence="12">
    <location>
        <begin position="134"/>
        <end position="199"/>
    </location>
</feature>
<dbReference type="InterPro" id="IPR036188">
    <property type="entry name" value="FAD/NAD-bd_sf"/>
</dbReference>
<evidence type="ECO:0000256" key="3">
    <source>
        <dbReference type="ARBA" id="ARBA00022630"/>
    </source>
</evidence>
<evidence type="ECO:0000259" key="11">
    <source>
        <dbReference type="Pfam" id="PF07992"/>
    </source>
</evidence>
<keyword evidence="6" id="KW-0520">NAD</keyword>
<dbReference type="GO" id="GO:0102039">
    <property type="term" value="F:NADH-dependent peroxiredoxin activity"/>
    <property type="evidence" value="ECO:0007669"/>
    <property type="project" value="InterPro"/>
</dbReference>
<reference evidence="13 14" key="1">
    <citation type="journal article" date="2015" name="Microbiome">
        <title>Genomic resolution of linkages in carbon, nitrogen, and sulfur cycling among widespread estuary sediment bacteria.</title>
        <authorList>
            <person name="Baker B.J."/>
            <person name="Lazar C.S."/>
            <person name="Teske A.P."/>
            <person name="Dick G.J."/>
        </authorList>
    </citation>
    <scope>NUCLEOTIDE SEQUENCE [LARGE SCALE GENOMIC DNA]</scope>
    <source>
        <strain evidence="13">SM23_42</strain>
    </source>
</reference>
<evidence type="ECO:0000313" key="14">
    <source>
        <dbReference type="Proteomes" id="UP000051373"/>
    </source>
</evidence>
<feature type="domain" description="FAD/NAD(P)-binding" evidence="11">
    <location>
        <begin position="243"/>
        <end position="529"/>
    </location>
</feature>
<feature type="binding site" evidence="9">
    <location>
        <begin position="244"/>
        <end position="259"/>
    </location>
    <ligand>
        <name>FAD</name>
        <dbReference type="ChEBI" id="CHEBI:57692"/>
    </ligand>
</feature>
<dbReference type="InterPro" id="IPR012081">
    <property type="entry name" value="Alkyl_hydroperoxide_Rdtase_suF"/>
</dbReference>
<feature type="binding site" evidence="9">
    <location>
        <begin position="504"/>
        <end position="514"/>
    </location>
    <ligand>
        <name>FAD</name>
        <dbReference type="ChEBI" id="CHEBI:57692"/>
    </ligand>
</feature>
<gene>
    <name evidence="13" type="ORF">AMJ83_09560</name>
</gene>
<evidence type="ECO:0000256" key="10">
    <source>
        <dbReference type="PIRSR" id="PIRSR000238-2"/>
    </source>
</evidence>
<dbReference type="PRINTS" id="PR00469">
    <property type="entry name" value="PNDRDTASEII"/>
</dbReference>
<dbReference type="PROSITE" id="PS00573">
    <property type="entry name" value="PYRIDINE_REDOX_2"/>
    <property type="match status" value="1"/>
</dbReference>
<organism evidence="13 14">
    <name type="scientific">candidate division WOR_3 bacterium SM23_42</name>
    <dbReference type="NCBI Taxonomy" id="1703779"/>
    <lineage>
        <taxon>Bacteria</taxon>
        <taxon>Bacteria division WOR-3</taxon>
    </lineage>
</organism>
<keyword evidence="8 10" id="KW-0676">Redox-active center</keyword>
<dbReference type="PRINTS" id="PR00368">
    <property type="entry name" value="FADPNR"/>
</dbReference>
<evidence type="ECO:0008006" key="15">
    <source>
        <dbReference type="Google" id="ProtNLM"/>
    </source>
</evidence>
<dbReference type="GO" id="GO:0016668">
    <property type="term" value="F:oxidoreductase activity, acting on a sulfur group of donors, NAD(P) as acceptor"/>
    <property type="evidence" value="ECO:0007669"/>
    <property type="project" value="UniProtKB-ARBA"/>
</dbReference>
<dbReference type="PATRIC" id="fig|1703779.3.peg.1352"/>
<evidence type="ECO:0000259" key="12">
    <source>
        <dbReference type="Pfam" id="PF13192"/>
    </source>
</evidence>
<evidence type="ECO:0000256" key="4">
    <source>
        <dbReference type="ARBA" id="ARBA00022827"/>
    </source>
</evidence>
<dbReference type="InterPro" id="IPR023753">
    <property type="entry name" value="FAD/NAD-binding_dom"/>
</dbReference>
<protein>
    <recommendedName>
        <fullName evidence="15">Alkyl hydroperoxide reductase subunit F</fullName>
    </recommendedName>
</protein>
<evidence type="ECO:0000256" key="6">
    <source>
        <dbReference type="ARBA" id="ARBA00023027"/>
    </source>
</evidence>
<proteinExistence type="inferred from homology"/>
<evidence type="ECO:0000256" key="8">
    <source>
        <dbReference type="ARBA" id="ARBA00023284"/>
    </source>
</evidence>
<dbReference type="Pfam" id="PF13192">
    <property type="entry name" value="Thioredoxin_3"/>
    <property type="match status" value="1"/>
</dbReference>
<keyword evidence="3" id="KW-0285">Flavoprotein</keyword>
<evidence type="ECO:0000256" key="7">
    <source>
        <dbReference type="ARBA" id="ARBA00023157"/>
    </source>
</evidence>
<feature type="disulfide bond" description="Redox-active" evidence="10">
    <location>
        <begin position="372"/>
        <end position="375"/>
    </location>
</feature>
<dbReference type="SUPFAM" id="SSF51905">
    <property type="entry name" value="FAD/NAD(P)-binding domain"/>
    <property type="match status" value="1"/>
</dbReference>
<dbReference type="GO" id="GO:0000302">
    <property type="term" value="P:response to reactive oxygen species"/>
    <property type="evidence" value="ECO:0007669"/>
    <property type="project" value="InterPro"/>
</dbReference>
<sequence>MAELMNEKTKKELKRVLGKLRDRIEIVYFTQENACPSCNEQQHLLEAVAKLADKITLKVYDFIKDSEQATKLGIDKIPGTAVIGTNDYGIRFYGLTAGYEFQSLIETILMIADGKSGLSPELEEMITRVDEPVHIEVMTTLTCPYCPRAVHAAQQLAMVNENIRADMVESVEFPQLAQRYAVTGTPKTVINETHSFVGAMGVDRVYLEVLKAVNPQEYKRIEEAIREAHGHRHVRKAEPGHEYDIIIIGGGTAAMSAAIYAVRKALDVLLIAKDLGGQITYTAMVDNYLGLPSIEGKEMVEQFVMHMEQFPIAENLGANVVEVQKKKETFSVTTENEKKFSAKSIIYCAGKEYGRLGVPGEERFMGRGVAFCATCDAPLYRDKKVAVVGGGNSAFTSVRDLLNFAREIHLVHRRDTFTADPSLVKEIEQAKNVRIHTNHVVQEIIGDNELTGIRIQSVDGKERHDLGVDGVFLEIGLTPNSAPVKNLVKLNERNEIIVDKDNTTSTPGFYAAGDVTDITEKQIIIAAGEGAKAALAAYGYLVEKKLVARKAVIDSWQQ</sequence>
<dbReference type="PANTHER" id="PTHR48105">
    <property type="entry name" value="THIOREDOXIN REDUCTASE 1-RELATED-RELATED"/>
    <property type="match status" value="1"/>
</dbReference>
<name>A0A0S8FST6_UNCW3</name>
<dbReference type="CDD" id="cd02973">
    <property type="entry name" value="TRX_GRX_like"/>
    <property type="match status" value="1"/>
</dbReference>
<dbReference type="InterPro" id="IPR036249">
    <property type="entry name" value="Thioredoxin-like_sf"/>
</dbReference>
<dbReference type="GO" id="GO:0051287">
    <property type="term" value="F:NAD binding"/>
    <property type="evidence" value="ECO:0007669"/>
    <property type="project" value="InterPro"/>
</dbReference>
<dbReference type="AlphaFoldDB" id="A0A0S8FST6"/>
<evidence type="ECO:0000313" key="13">
    <source>
        <dbReference type="EMBL" id="KPK62843.1"/>
    </source>
</evidence>
<keyword evidence="4 9" id="KW-0274">FAD</keyword>
<dbReference type="InterPro" id="IPR012336">
    <property type="entry name" value="Thioredoxin-like_fold"/>
</dbReference>
<evidence type="ECO:0000256" key="2">
    <source>
        <dbReference type="ARBA" id="ARBA00011738"/>
    </source>
</evidence>
<dbReference type="GO" id="GO:0050660">
    <property type="term" value="F:flavin adenine dinucleotide binding"/>
    <property type="evidence" value="ECO:0007669"/>
    <property type="project" value="InterPro"/>
</dbReference>
<keyword evidence="5" id="KW-0560">Oxidoreductase</keyword>
<keyword evidence="7 10" id="KW-1015">Disulfide bond</keyword>